<dbReference type="Proteomes" id="UP000001817">
    <property type="component" value="Chromosome 1"/>
</dbReference>
<feature type="region of interest" description="Disordered" evidence="1">
    <location>
        <begin position="123"/>
        <end position="153"/>
    </location>
</feature>
<keyword evidence="3" id="KW-1185">Reference proteome</keyword>
<protein>
    <submittedName>
        <fullName evidence="2">Uncharacterized protein</fullName>
    </submittedName>
</protein>
<evidence type="ECO:0000313" key="2">
    <source>
        <dbReference type="EMBL" id="ABE31005.1"/>
    </source>
</evidence>
<feature type="compositionally biased region" description="Low complexity" evidence="1">
    <location>
        <begin position="202"/>
        <end position="212"/>
    </location>
</feature>
<dbReference type="AlphaFoldDB" id="Q13Y34"/>
<sequence length="254" mass="26369">MSRPFRIGATRLMMDSARANTCARRGVRQMSALYRPCQQVCEPTMNKPSERIVVFVTTAQKRAITATAENLGISVSELMRRAVLSFGATSEQVKAASIVDRLRAPRAPDALDAALQRVARGTRHARAALPPALQTHGEAATGEATDSAADAAAAASTPAAAGLPRAPVEAQPAPLLPAGVAAALAAEIDEEAAATAEAVARVAAAKAASAEASTPQQSDTDAQLRSVLKRPRLDNTREDDDPLGDPSTKGGRFA</sequence>
<name>Q13Y34_PARXL</name>
<dbReference type="eggNOG" id="ENOG50315VU">
    <property type="taxonomic scope" value="Bacteria"/>
</dbReference>
<accession>Q13Y34</accession>
<feature type="compositionally biased region" description="Polar residues" evidence="1">
    <location>
        <begin position="213"/>
        <end position="223"/>
    </location>
</feature>
<dbReference type="EMBL" id="CP000270">
    <property type="protein sequence ID" value="ABE31005.1"/>
    <property type="molecule type" value="Genomic_DNA"/>
</dbReference>
<proteinExistence type="predicted"/>
<feature type="compositionally biased region" description="Low complexity" evidence="1">
    <location>
        <begin position="137"/>
        <end position="153"/>
    </location>
</feature>
<feature type="region of interest" description="Disordered" evidence="1">
    <location>
        <begin position="202"/>
        <end position="254"/>
    </location>
</feature>
<gene>
    <name evidence="2" type="ORF">Bxe_A1960</name>
</gene>
<reference evidence="2 3" key="1">
    <citation type="journal article" date="2006" name="Proc. Natl. Acad. Sci. U.S.A.">
        <title>Burkholderia xenovorans LB400 harbors a multi-replicon, 9.73-Mbp genome shaped for versatility.</title>
        <authorList>
            <person name="Chain P.S."/>
            <person name="Denef V.J."/>
            <person name="Konstantinidis K.T."/>
            <person name="Vergez L.M."/>
            <person name="Agullo L."/>
            <person name="Reyes V.L."/>
            <person name="Hauser L."/>
            <person name="Cordova M."/>
            <person name="Gomez L."/>
            <person name="Gonzalez M."/>
            <person name="Land M."/>
            <person name="Lao V."/>
            <person name="Larimer F."/>
            <person name="LiPuma J.J."/>
            <person name="Mahenthiralingam E."/>
            <person name="Malfatti S.A."/>
            <person name="Marx C.J."/>
            <person name="Parnell J.J."/>
            <person name="Ramette A."/>
            <person name="Richardson P."/>
            <person name="Seeger M."/>
            <person name="Smith D."/>
            <person name="Spilker T."/>
            <person name="Sul W.J."/>
            <person name="Tsoi T.V."/>
            <person name="Ulrich L.E."/>
            <person name="Zhulin I.B."/>
            <person name="Tiedje J.M."/>
        </authorList>
    </citation>
    <scope>NUCLEOTIDE SEQUENCE [LARGE SCALE GENOMIC DNA]</scope>
    <source>
        <strain evidence="2 3">LB400</strain>
    </source>
</reference>
<dbReference type="KEGG" id="bxe:Bxe_A1960"/>
<evidence type="ECO:0000256" key="1">
    <source>
        <dbReference type="SAM" id="MobiDB-lite"/>
    </source>
</evidence>
<evidence type="ECO:0000313" key="3">
    <source>
        <dbReference type="Proteomes" id="UP000001817"/>
    </source>
</evidence>
<organism evidence="2 3">
    <name type="scientific">Paraburkholderia xenovorans (strain LB400)</name>
    <dbReference type="NCBI Taxonomy" id="266265"/>
    <lineage>
        <taxon>Bacteria</taxon>
        <taxon>Pseudomonadati</taxon>
        <taxon>Pseudomonadota</taxon>
        <taxon>Betaproteobacteria</taxon>
        <taxon>Burkholderiales</taxon>
        <taxon>Burkholderiaceae</taxon>
        <taxon>Paraburkholderia</taxon>
    </lineage>
</organism>